<proteinExistence type="predicted"/>
<accession>A0AAV2FY43</accession>
<feature type="compositionally biased region" description="Basic and acidic residues" evidence="1">
    <location>
        <begin position="14"/>
        <end position="29"/>
    </location>
</feature>
<evidence type="ECO:0000313" key="3">
    <source>
        <dbReference type="Proteomes" id="UP001497516"/>
    </source>
</evidence>
<gene>
    <name evidence="2" type="ORF">LTRI10_LOCUS43178</name>
</gene>
<protein>
    <submittedName>
        <fullName evidence="2">Uncharacterized protein</fullName>
    </submittedName>
</protein>
<dbReference type="AlphaFoldDB" id="A0AAV2FY43"/>
<dbReference type="EMBL" id="OZ034820">
    <property type="protein sequence ID" value="CAL1403231.1"/>
    <property type="molecule type" value="Genomic_DNA"/>
</dbReference>
<feature type="region of interest" description="Disordered" evidence="1">
    <location>
        <begin position="1"/>
        <end position="114"/>
    </location>
</feature>
<sequence>MGLKTSKGAAGGMEGKKREAGKKNMEGKGKAAVASSSSRNSKGVVGEIHSGEGAQGSGEGKKAAGSARRIRDENMMGRNKGLAGKDVHKLGESQGTRKQAGMQATKLARPRTDK</sequence>
<keyword evidence="3" id="KW-1185">Reference proteome</keyword>
<dbReference type="Proteomes" id="UP001497516">
    <property type="component" value="Chromosome 7"/>
</dbReference>
<name>A0AAV2FY43_9ROSI</name>
<reference evidence="2 3" key="1">
    <citation type="submission" date="2024-04" db="EMBL/GenBank/DDBJ databases">
        <authorList>
            <person name="Fracassetti M."/>
        </authorList>
    </citation>
    <scope>NUCLEOTIDE SEQUENCE [LARGE SCALE GENOMIC DNA]</scope>
</reference>
<evidence type="ECO:0000256" key="1">
    <source>
        <dbReference type="SAM" id="MobiDB-lite"/>
    </source>
</evidence>
<organism evidence="2 3">
    <name type="scientific">Linum trigynum</name>
    <dbReference type="NCBI Taxonomy" id="586398"/>
    <lineage>
        <taxon>Eukaryota</taxon>
        <taxon>Viridiplantae</taxon>
        <taxon>Streptophyta</taxon>
        <taxon>Embryophyta</taxon>
        <taxon>Tracheophyta</taxon>
        <taxon>Spermatophyta</taxon>
        <taxon>Magnoliopsida</taxon>
        <taxon>eudicotyledons</taxon>
        <taxon>Gunneridae</taxon>
        <taxon>Pentapetalae</taxon>
        <taxon>rosids</taxon>
        <taxon>fabids</taxon>
        <taxon>Malpighiales</taxon>
        <taxon>Linaceae</taxon>
        <taxon>Linum</taxon>
    </lineage>
</organism>
<evidence type="ECO:0000313" key="2">
    <source>
        <dbReference type="EMBL" id="CAL1403231.1"/>
    </source>
</evidence>